<evidence type="ECO:0000256" key="1">
    <source>
        <dbReference type="ARBA" id="ARBA00007047"/>
    </source>
</evidence>
<dbReference type="SUPFAM" id="SSF100950">
    <property type="entry name" value="NagB/RpiA/CoA transferase-like"/>
    <property type="match status" value="1"/>
</dbReference>
<gene>
    <name evidence="3" type="ORF">QQS35_01700</name>
</gene>
<comment type="similarity">
    <text evidence="1">Belongs to the 3-oxoacid CoA-transferase subunit B family.</text>
</comment>
<accession>A0ABT7L063</accession>
<proteinExistence type="inferred from homology"/>
<keyword evidence="2" id="KW-0808">Transferase</keyword>
<dbReference type="InterPro" id="IPR004165">
    <property type="entry name" value="CoA_trans_fam_I"/>
</dbReference>
<comment type="caution">
    <text evidence="3">The sequence shown here is derived from an EMBL/GenBank/DDBJ whole genome shotgun (WGS) entry which is preliminary data.</text>
</comment>
<evidence type="ECO:0000256" key="2">
    <source>
        <dbReference type="ARBA" id="ARBA00022679"/>
    </source>
</evidence>
<protein>
    <submittedName>
        <fullName evidence="3">3-oxoacid CoA-transferase subunit B</fullName>
    </submittedName>
</protein>
<dbReference type="EMBL" id="JASTZU010000011">
    <property type="protein sequence ID" value="MDL4839176.1"/>
    <property type="molecule type" value="Genomic_DNA"/>
</dbReference>
<dbReference type="NCBIfam" id="TIGR02428">
    <property type="entry name" value="pcaJ_scoB_fam"/>
    <property type="match status" value="1"/>
</dbReference>
<dbReference type="Proteomes" id="UP001235343">
    <property type="component" value="Unassembled WGS sequence"/>
</dbReference>
<dbReference type="Gene3D" id="3.40.1080.10">
    <property type="entry name" value="Glutaconate Coenzyme A-transferase"/>
    <property type="match status" value="1"/>
</dbReference>
<dbReference type="InterPro" id="IPR012791">
    <property type="entry name" value="3-oxoacid_CoA-transf_B"/>
</dbReference>
<dbReference type="Pfam" id="PF01144">
    <property type="entry name" value="CoA_trans"/>
    <property type="match status" value="1"/>
</dbReference>
<dbReference type="PANTHER" id="PTHR13707:SF57">
    <property type="entry name" value="SUCCINYL-COA:3-KETOACID COENZYME A TRANSFERASE SUBUNIT B-RELATED"/>
    <property type="match status" value="1"/>
</dbReference>
<dbReference type="InterPro" id="IPR037171">
    <property type="entry name" value="NagB/RpiA_transferase-like"/>
</dbReference>
<dbReference type="SMART" id="SM00882">
    <property type="entry name" value="CoA_trans"/>
    <property type="match status" value="1"/>
</dbReference>
<sequence length="220" mass="23186">MTLNSREVIASRVAKELHDGDLVNLGIGLPTLVANFIPDEIEIILQSENGMIGMGRSPEEGFEDPDLFNAGGQPVTVKQGGAFFDSSLSLGIIRGGHVDLTVLGALEVDQHGNLASWSIPGVFSPGVGGSMDLVVGAKKVIVATAHTNKSGASKILKQCKLPLTAAGKVNVIVTELAVFEVKEDGLYLKELQPGVTLAEVKDKTEAEFTISKQLLAEIQV</sequence>
<evidence type="ECO:0000313" key="3">
    <source>
        <dbReference type="EMBL" id="MDL4839176.1"/>
    </source>
</evidence>
<organism evidence="3 4">
    <name type="scientific">Aquibacillus rhizosphaerae</name>
    <dbReference type="NCBI Taxonomy" id="3051431"/>
    <lineage>
        <taxon>Bacteria</taxon>
        <taxon>Bacillati</taxon>
        <taxon>Bacillota</taxon>
        <taxon>Bacilli</taxon>
        <taxon>Bacillales</taxon>
        <taxon>Bacillaceae</taxon>
        <taxon>Aquibacillus</taxon>
    </lineage>
</organism>
<evidence type="ECO:0000313" key="4">
    <source>
        <dbReference type="Proteomes" id="UP001235343"/>
    </source>
</evidence>
<dbReference type="PANTHER" id="PTHR13707">
    <property type="entry name" value="KETOACID-COENZYME A TRANSFERASE"/>
    <property type="match status" value="1"/>
</dbReference>
<name>A0ABT7L063_9BACI</name>
<reference evidence="3 4" key="1">
    <citation type="submission" date="2023-06" db="EMBL/GenBank/DDBJ databases">
        <title>Aquibacillus rhizosphaerae LR5S19.</title>
        <authorList>
            <person name="Sun J.-Q."/>
        </authorList>
    </citation>
    <scope>NUCLEOTIDE SEQUENCE [LARGE SCALE GENOMIC DNA]</scope>
    <source>
        <strain evidence="3 4">LR5S19</strain>
    </source>
</reference>
<keyword evidence="4" id="KW-1185">Reference proteome</keyword>
<dbReference type="RefSeq" id="WP_285930028.1">
    <property type="nucleotide sequence ID" value="NZ_JASTZU010000011.1"/>
</dbReference>